<dbReference type="PANTHER" id="PTHR33546">
    <property type="entry name" value="LARGE, MULTIFUNCTIONAL SECRETED PROTEIN-RELATED"/>
    <property type="match status" value="1"/>
</dbReference>
<evidence type="ECO:0000256" key="3">
    <source>
        <dbReference type="ARBA" id="ARBA00023004"/>
    </source>
</evidence>
<evidence type="ECO:0000313" key="8">
    <source>
        <dbReference type="Proteomes" id="UP000604083"/>
    </source>
</evidence>
<name>A0A934VL34_9BACT</name>
<dbReference type="InterPro" id="IPR016024">
    <property type="entry name" value="ARM-type_fold"/>
</dbReference>
<dbReference type="GO" id="GO:0009055">
    <property type="term" value="F:electron transfer activity"/>
    <property type="evidence" value="ECO:0007669"/>
    <property type="project" value="InterPro"/>
</dbReference>
<evidence type="ECO:0000256" key="2">
    <source>
        <dbReference type="ARBA" id="ARBA00022723"/>
    </source>
</evidence>
<dbReference type="PANTHER" id="PTHR33546:SF1">
    <property type="entry name" value="LARGE, MULTIFUNCTIONAL SECRETED PROTEIN"/>
    <property type="match status" value="1"/>
</dbReference>
<dbReference type="InterPro" id="IPR009056">
    <property type="entry name" value="Cyt_c-like_dom"/>
</dbReference>
<gene>
    <name evidence="7" type="ORF">JIN78_00185</name>
</gene>
<evidence type="ECO:0000256" key="5">
    <source>
        <dbReference type="SAM" id="MobiDB-lite"/>
    </source>
</evidence>
<protein>
    <recommendedName>
        <fullName evidence="6">Cytochrome c domain-containing protein</fullName>
    </recommendedName>
</protein>
<dbReference type="InterPro" id="IPR036909">
    <property type="entry name" value="Cyt_c-like_dom_sf"/>
</dbReference>
<dbReference type="AlphaFoldDB" id="A0A934VL34"/>
<proteinExistence type="predicted"/>
<dbReference type="SMART" id="SM00567">
    <property type="entry name" value="EZ_HEAT"/>
    <property type="match status" value="4"/>
</dbReference>
<dbReference type="SUPFAM" id="SSF63829">
    <property type="entry name" value="Calcium-dependent phosphotriesterase"/>
    <property type="match status" value="1"/>
</dbReference>
<dbReference type="PROSITE" id="PS51007">
    <property type="entry name" value="CYTC"/>
    <property type="match status" value="1"/>
</dbReference>
<dbReference type="Gene3D" id="1.10.760.10">
    <property type="entry name" value="Cytochrome c-like domain"/>
    <property type="match status" value="1"/>
</dbReference>
<dbReference type="GO" id="GO:0046872">
    <property type="term" value="F:metal ion binding"/>
    <property type="evidence" value="ECO:0007669"/>
    <property type="project" value="UniProtKB-KW"/>
</dbReference>
<feature type="domain" description="Cytochrome c" evidence="6">
    <location>
        <begin position="850"/>
        <end position="938"/>
    </location>
</feature>
<dbReference type="EMBL" id="JAENIO010000001">
    <property type="protein sequence ID" value="MBK1832460.1"/>
    <property type="molecule type" value="Genomic_DNA"/>
</dbReference>
<dbReference type="InterPro" id="IPR004155">
    <property type="entry name" value="PBS_lyase_HEAT"/>
</dbReference>
<feature type="region of interest" description="Disordered" evidence="5">
    <location>
        <begin position="871"/>
        <end position="891"/>
    </location>
</feature>
<evidence type="ECO:0000313" key="7">
    <source>
        <dbReference type="EMBL" id="MBK1832460.1"/>
    </source>
</evidence>
<keyword evidence="8" id="KW-1185">Reference proteome</keyword>
<organism evidence="7 8">
    <name type="scientific">Roseibacillus ishigakijimensis</name>
    <dbReference type="NCBI Taxonomy" id="454146"/>
    <lineage>
        <taxon>Bacteria</taxon>
        <taxon>Pseudomonadati</taxon>
        <taxon>Verrucomicrobiota</taxon>
        <taxon>Verrucomicrobiia</taxon>
        <taxon>Verrucomicrobiales</taxon>
        <taxon>Verrucomicrobiaceae</taxon>
        <taxon>Roseibacillus</taxon>
    </lineage>
</organism>
<keyword evidence="1 4" id="KW-0349">Heme</keyword>
<keyword evidence="3 4" id="KW-0408">Iron</keyword>
<reference evidence="7" key="1">
    <citation type="submission" date="2021-01" db="EMBL/GenBank/DDBJ databases">
        <title>Modified the classification status of verrucomicrobia.</title>
        <authorList>
            <person name="Feng X."/>
        </authorList>
    </citation>
    <scope>NUCLEOTIDE SEQUENCE</scope>
    <source>
        <strain evidence="7">KCTC 12986</strain>
    </source>
</reference>
<dbReference type="GO" id="GO:0020037">
    <property type="term" value="F:heme binding"/>
    <property type="evidence" value="ECO:0007669"/>
    <property type="project" value="InterPro"/>
</dbReference>
<evidence type="ECO:0000259" key="6">
    <source>
        <dbReference type="PROSITE" id="PS51007"/>
    </source>
</evidence>
<evidence type="ECO:0000256" key="4">
    <source>
        <dbReference type="PROSITE-ProRule" id="PRU00433"/>
    </source>
</evidence>
<keyword evidence="2 4" id="KW-0479">Metal-binding</keyword>
<sequence length="961" mass="103931">MRGLLSLAFLPLCSLAEELPLPSDPAEARDPAPTSLAPSGLFPQLRIPVGTTLAPQERASPGAAASPTLLDYQGVSYFARGRSLVAASDLNGDGTLGSEEEVVLGEGFHPVALTLGPDGRLYGVTDGEGLTFSSQEGVSYRFPDQGVAFRCEPEGSGFEVYHSGLQNPGKIAFNEQGDPFTVVRQPATGELQLIPLFAGGDSSRLSPPEAEPRPAPAVDLLFQPGTALGGLARGRFLLTQDTGSDEQSGLWTFAMERYRCSYRMMDARQFLWGRRITALAFSPAGELLLTEAATRNHRLLVMSAPEIGEGEEAAEVATLLAAGFHHREAAELAGLLGHRDQRVRLHAQIALADHPQALATFYQQLHLRDRLLDLPPENLLLPALENNDPLRADNTPLARLHATWGLAMLARRNDDPYATAALLGLLSSPDPELRAQAARALGEAPPSDPARLIAALSDPSDRVSFQAALSLGRLRVAEALQPLLTLALHAADQQDGELLQAAVIGLAGCAQELDLLGLSGHALPEMRLAVLLALHRLRHVGVNRFLFDHVPTIRLEAIRLIHDTPIESARPALMAVLDELLAKKDANPAPAIWHRLLHSAYHLGTAENARRLGELALTEHVPLDQRREALRLLQNWTQPPSPQPARPRAEVLPLLSHSFLPLLQAESPLVEEALALLAHYEVNPEGLGTARWRTLLAQESCPPLLRTFAFENLAARLSEKELRPLIDELLTAERPLPVALHLAIVQKLTELSPEQSFSVLTAALAADDTRLRQGAAIQLATHPHPGVAPLVRDYFQQLAQGKSVDRTIELEMTKAAQVSPHHEPHQALADYRRAVAHDPLASHLGSLYGGDLQQGREIFHTHPAVRCASCHPHRPEQPGGEFPGPHLSKVGKQPVTSLLQKLLAHGSSPADPASPPALPALLTGEEMRDLLAYLATLQEAPFPKNQLAPEAKEAHPSFTPY</sequence>
<accession>A0A934VL34</accession>
<dbReference type="Gene3D" id="1.25.10.10">
    <property type="entry name" value="Leucine-rich Repeat Variant"/>
    <property type="match status" value="1"/>
</dbReference>
<comment type="caution">
    <text evidence="7">The sequence shown here is derived from an EMBL/GenBank/DDBJ whole genome shotgun (WGS) entry which is preliminary data.</text>
</comment>
<dbReference type="SUPFAM" id="SSF48371">
    <property type="entry name" value="ARM repeat"/>
    <property type="match status" value="1"/>
</dbReference>
<dbReference type="RefSeq" id="WP_200389896.1">
    <property type="nucleotide sequence ID" value="NZ_JAENIO010000001.1"/>
</dbReference>
<evidence type="ECO:0000256" key="1">
    <source>
        <dbReference type="ARBA" id="ARBA00022617"/>
    </source>
</evidence>
<dbReference type="Proteomes" id="UP000604083">
    <property type="component" value="Unassembled WGS sequence"/>
</dbReference>
<dbReference type="InterPro" id="IPR011989">
    <property type="entry name" value="ARM-like"/>
</dbReference>
<dbReference type="SUPFAM" id="SSF46626">
    <property type="entry name" value="Cytochrome c"/>
    <property type="match status" value="1"/>
</dbReference>